<sequence length="584" mass="62234">MAEQQHSQRRHPASLLPLGEHNPLLLALVQRRVSMDMIEYVARQAAKVIRIDGESQSEEPSPASTDSQPLPTPPHTPVKAKPLGRETTTEVSTESPEPEPAPLLSLEHFILHLVRCSNVQVSTLLTTLVYLERLRTKLPTMAKGMPCTRHRVFLATLIVTAKYLNDSSPKNIHWSNYAVLFDVAEINLMEKQLLYLLDYELRFDEEEVCKLFAPFMISPTESSLTTRVSAVNKVAKAGKARAEAQQQSQPLSTPIEDKEPQHPVQAHLATTTPGEAGSSLPISSSSSSSLSLAVRGIARKLSTAHLRQPAVTATLYSSLSTDTSASNASSASDISSLVEDTGSCSSSSGWTSNGSDAEDEAFNDYQNVGIVEPSSSSSQLGRTIPLSAALAGPGAMNKPFSLRPIHTHAYKANKASTPNGKNDITPTRARKPSDTSSIHTVVGSPLLSRRQAVNTQAVEGKRTLSLSSKASSSSISKKRDHFRIPASSTMPSISFSSGVAQGVRLRSGTAINHSTSTTGPGLASSRSSGSIISQSSSTRGVGAIISRMWGAAAANLKGGSQNHTSVCLEPESRPLISHSEGVPV</sequence>
<dbReference type="CDD" id="cd20557">
    <property type="entry name" value="CYCLIN_ScPCL1-like"/>
    <property type="match status" value="1"/>
</dbReference>
<name>A0A409WYN9_PSICY</name>
<evidence type="ECO:0000259" key="2">
    <source>
        <dbReference type="Pfam" id="PF00134"/>
    </source>
</evidence>
<dbReference type="InParanoid" id="A0A409WYN9"/>
<dbReference type="Pfam" id="PF00134">
    <property type="entry name" value="Cyclin_N"/>
    <property type="match status" value="1"/>
</dbReference>
<dbReference type="SUPFAM" id="SSF47954">
    <property type="entry name" value="Cyclin-like"/>
    <property type="match status" value="1"/>
</dbReference>
<feature type="compositionally biased region" description="Polar residues" evidence="1">
    <location>
        <begin position="414"/>
        <end position="425"/>
    </location>
</feature>
<keyword evidence="4" id="KW-1185">Reference proteome</keyword>
<dbReference type="Proteomes" id="UP000283269">
    <property type="component" value="Unassembled WGS sequence"/>
</dbReference>
<feature type="domain" description="Cyclin N-terminal" evidence="2">
    <location>
        <begin position="106"/>
        <end position="202"/>
    </location>
</feature>
<dbReference type="GO" id="GO:0000307">
    <property type="term" value="C:cyclin-dependent protein kinase holoenzyme complex"/>
    <property type="evidence" value="ECO:0007669"/>
    <property type="project" value="TreeGrafter"/>
</dbReference>
<evidence type="ECO:0000256" key="1">
    <source>
        <dbReference type="SAM" id="MobiDB-lite"/>
    </source>
</evidence>
<dbReference type="InterPro" id="IPR006671">
    <property type="entry name" value="Cyclin_N"/>
</dbReference>
<feature type="compositionally biased region" description="Low complexity" evidence="1">
    <location>
        <begin position="465"/>
        <end position="475"/>
    </location>
</feature>
<accession>A0A409WYN9</accession>
<dbReference type="InterPro" id="IPR036915">
    <property type="entry name" value="Cyclin-like_sf"/>
</dbReference>
<dbReference type="PANTHER" id="PTHR15615">
    <property type="match status" value="1"/>
</dbReference>
<dbReference type="Gene3D" id="1.10.472.10">
    <property type="entry name" value="Cyclin-like"/>
    <property type="match status" value="1"/>
</dbReference>
<feature type="region of interest" description="Disordered" evidence="1">
    <location>
        <begin position="510"/>
        <end position="534"/>
    </location>
</feature>
<comment type="caution">
    <text evidence="3">The sequence shown here is derived from an EMBL/GenBank/DDBJ whole genome shotgun (WGS) entry which is preliminary data.</text>
</comment>
<reference evidence="3 4" key="1">
    <citation type="journal article" date="2018" name="Evol. Lett.">
        <title>Horizontal gene cluster transfer increased hallucinogenic mushroom diversity.</title>
        <authorList>
            <person name="Reynolds H.T."/>
            <person name="Vijayakumar V."/>
            <person name="Gluck-Thaler E."/>
            <person name="Korotkin H.B."/>
            <person name="Matheny P.B."/>
            <person name="Slot J.C."/>
        </authorList>
    </citation>
    <scope>NUCLEOTIDE SEQUENCE [LARGE SCALE GENOMIC DNA]</scope>
    <source>
        <strain evidence="3 4">2631</strain>
    </source>
</reference>
<feature type="compositionally biased region" description="Polar residues" evidence="1">
    <location>
        <begin position="58"/>
        <end position="69"/>
    </location>
</feature>
<evidence type="ECO:0000313" key="3">
    <source>
        <dbReference type="EMBL" id="PPQ83644.1"/>
    </source>
</evidence>
<dbReference type="GO" id="GO:0016538">
    <property type="term" value="F:cyclin-dependent protein serine/threonine kinase regulator activity"/>
    <property type="evidence" value="ECO:0007669"/>
    <property type="project" value="TreeGrafter"/>
</dbReference>
<feature type="region of interest" description="Disordered" evidence="1">
    <location>
        <begin position="455"/>
        <end position="483"/>
    </location>
</feature>
<proteinExistence type="predicted"/>
<dbReference type="PANTHER" id="PTHR15615:SF10">
    <property type="entry name" value="PHO85 CYCLIN-2-RELATED"/>
    <property type="match status" value="1"/>
</dbReference>
<feature type="region of interest" description="Disordered" evidence="1">
    <location>
        <begin position="52"/>
        <end position="100"/>
    </location>
</feature>
<protein>
    <recommendedName>
        <fullName evidence="2">Cyclin N-terminal domain-containing protein</fullName>
    </recommendedName>
</protein>
<feature type="region of interest" description="Disordered" evidence="1">
    <location>
        <begin position="560"/>
        <end position="584"/>
    </location>
</feature>
<dbReference type="STRING" id="93625.A0A409WYN9"/>
<dbReference type="AlphaFoldDB" id="A0A409WYN9"/>
<gene>
    <name evidence="3" type="ORF">CVT25_006250</name>
</gene>
<feature type="region of interest" description="Disordered" evidence="1">
    <location>
        <begin position="239"/>
        <end position="263"/>
    </location>
</feature>
<dbReference type="OrthoDB" id="10250320at2759"/>
<dbReference type="EMBL" id="NHYD01002993">
    <property type="protein sequence ID" value="PPQ83644.1"/>
    <property type="molecule type" value="Genomic_DNA"/>
</dbReference>
<organism evidence="3 4">
    <name type="scientific">Psilocybe cyanescens</name>
    <dbReference type="NCBI Taxonomy" id="93625"/>
    <lineage>
        <taxon>Eukaryota</taxon>
        <taxon>Fungi</taxon>
        <taxon>Dikarya</taxon>
        <taxon>Basidiomycota</taxon>
        <taxon>Agaricomycotina</taxon>
        <taxon>Agaricomycetes</taxon>
        <taxon>Agaricomycetidae</taxon>
        <taxon>Agaricales</taxon>
        <taxon>Agaricineae</taxon>
        <taxon>Strophariaceae</taxon>
        <taxon>Psilocybe</taxon>
    </lineage>
</organism>
<evidence type="ECO:0000313" key="4">
    <source>
        <dbReference type="Proteomes" id="UP000283269"/>
    </source>
</evidence>
<feature type="compositionally biased region" description="Polar residues" evidence="1">
    <location>
        <begin position="510"/>
        <end position="519"/>
    </location>
</feature>
<dbReference type="GO" id="GO:0005634">
    <property type="term" value="C:nucleus"/>
    <property type="evidence" value="ECO:0007669"/>
    <property type="project" value="TreeGrafter"/>
</dbReference>
<dbReference type="GO" id="GO:0019901">
    <property type="term" value="F:protein kinase binding"/>
    <property type="evidence" value="ECO:0007669"/>
    <property type="project" value="InterPro"/>
</dbReference>
<dbReference type="InterPro" id="IPR013922">
    <property type="entry name" value="Cyclin_PHO80-like"/>
</dbReference>
<feature type="region of interest" description="Disordered" evidence="1">
    <location>
        <begin position="410"/>
        <end position="439"/>
    </location>
</feature>
<feature type="compositionally biased region" description="Low complexity" evidence="1">
    <location>
        <begin position="524"/>
        <end position="534"/>
    </location>
</feature>